<protein>
    <submittedName>
        <fullName evidence="2">Uncharacterized protein</fullName>
    </submittedName>
</protein>
<gene>
    <name evidence="2" type="ORF">HYR64_02525</name>
</gene>
<sequence length="1065" mass="114907">MIRRLTALICVIGAALPMAAAQTLSGVQTVDFIRFHSGSLGLPLRHGGVVPGSERVEVDGRALANGEYSLDWDSGIVYVQRALREGQAVLVSYRFDATKTGKASAAVGGPGTFRYDVAPGGLSMLFGLGMAERSAEGGVLSSNVLGWHNSLGLGGGALKGLFLLGQRQQVDSRSAYEYQAAPSTPGGQSRLISQSLTTHVAGGAFQADFQDVGKGFTAFGAALSGGADPKAVEQLQKERGLRRFGFGFKDLQLGGASLSDSFREVGGDGHGVSWRSFGLQQGKVSLNYSGHRVDQGFNRFSDLAETDRDQLAKEVGLRREEFHGSLDSTHGLSTLKFSSGLVGSASGQLHSGELNASGTGWRLSHEQLAVSSGFASFPVLTPAEVDAQLRSVGRMFGRDWQPKPEERPGLFQSVGLGRDHTRLELQPAGKWKLAFDSLRLDGRTDAGRVDGFEASSTAGSLRYRHERFGSSLTELNSLMGFEKEKLGVLAGLDRTDLGFTFALSPRRNFVFDSMRSDLAAGGASRLAWTLNDPRGQLSFSQHRVDAGFDQAAQLVDPEKDLLAALRGYAERDAHAKWQLTPALKFDGLFGNASSTEGDRTRQIQNLLLGWAASKTTSVEFAHLAQRDADPTGLLSSAETDRLTLLRDFGRLGKLKFQTERNAFDGSIGHPAGFVRELLNYDVKLPGRTSLTTEQIRTRWQDGQREDSVTETLAVPLGKRAGMSLTEGLTDRQGDGKDEHRRSLGFWFELAKDMKLNYGKARQIAGGQQGTAQTALGLTPGALGDFKFGPSGYAANTWDAGHTAATSNLTLSNARPLHFGRVSDFKFDVGSETAADQGNWLKENRLLRFSGKVGVSGFGAEFRSQMGPDGSRAVDRGFSLSSDQAETRPIRWSTAYKMRTLPGYQRVLIGNTSLTAKIGKGFELTQQLVANPEQAKPDALLGTITAPTHVQRWKLDYKNDPRVVVSGSYDEAKGDVTSTSRTGGLAVTFNQASGSPFTVFYGEQTSQSSGTQQHSARYYLRYDPRSTSQQSLSLFLGNVTYNRTLGQADGGLSIRVDYQFKFSTAG</sequence>
<accession>A0A931LTM4</accession>
<comment type="caution">
    <text evidence="2">The sequence shown here is derived from an EMBL/GenBank/DDBJ whole genome shotgun (WGS) entry which is preliminary data.</text>
</comment>
<organism evidence="2 3">
    <name type="scientific">Fimbriimonas ginsengisoli</name>
    <dbReference type="NCBI Taxonomy" id="1005039"/>
    <lineage>
        <taxon>Bacteria</taxon>
        <taxon>Bacillati</taxon>
        <taxon>Armatimonadota</taxon>
        <taxon>Fimbriimonadia</taxon>
        <taxon>Fimbriimonadales</taxon>
        <taxon>Fimbriimonadaceae</taxon>
        <taxon>Fimbriimonas</taxon>
    </lineage>
</organism>
<evidence type="ECO:0000313" key="2">
    <source>
        <dbReference type="EMBL" id="MBI1755964.1"/>
    </source>
</evidence>
<feature type="chain" id="PRO_5037412278" evidence="1">
    <location>
        <begin position="21"/>
        <end position="1065"/>
    </location>
</feature>
<evidence type="ECO:0000256" key="1">
    <source>
        <dbReference type="SAM" id="SignalP"/>
    </source>
</evidence>
<reference evidence="2" key="1">
    <citation type="submission" date="2020-07" db="EMBL/GenBank/DDBJ databases">
        <title>Huge and variable diversity of episymbiotic CPR bacteria and DPANN archaea in groundwater ecosystems.</title>
        <authorList>
            <person name="He C.Y."/>
            <person name="Keren R."/>
            <person name="Whittaker M."/>
            <person name="Farag I.F."/>
            <person name="Doudna J."/>
            <person name="Cate J.H.D."/>
            <person name="Banfield J.F."/>
        </authorList>
    </citation>
    <scope>NUCLEOTIDE SEQUENCE</scope>
    <source>
        <strain evidence="2">NC_groundwater_17_Pr7_B-0.1um_64_12</strain>
    </source>
</reference>
<proteinExistence type="predicted"/>
<dbReference type="Proteomes" id="UP000727962">
    <property type="component" value="Unassembled WGS sequence"/>
</dbReference>
<feature type="signal peptide" evidence="1">
    <location>
        <begin position="1"/>
        <end position="20"/>
    </location>
</feature>
<dbReference type="EMBL" id="JACOSL010000016">
    <property type="protein sequence ID" value="MBI1755964.1"/>
    <property type="molecule type" value="Genomic_DNA"/>
</dbReference>
<evidence type="ECO:0000313" key="3">
    <source>
        <dbReference type="Proteomes" id="UP000727962"/>
    </source>
</evidence>
<name>A0A931LTM4_FIMGI</name>
<dbReference type="AlphaFoldDB" id="A0A931LTM4"/>
<keyword evidence="1" id="KW-0732">Signal</keyword>